<organism evidence="1 2">
    <name type="scientific">Phlebotomus papatasi</name>
    <name type="common">Sandfly</name>
    <dbReference type="NCBI Taxonomy" id="29031"/>
    <lineage>
        <taxon>Eukaryota</taxon>
        <taxon>Metazoa</taxon>
        <taxon>Ecdysozoa</taxon>
        <taxon>Arthropoda</taxon>
        <taxon>Hexapoda</taxon>
        <taxon>Insecta</taxon>
        <taxon>Pterygota</taxon>
        <taxon>Neoptera</taxon>
        <taxon>Endopterygota</taxon>
        <taxon>Diptera</taxon>
        <taxon>Nematocera</taxon>
        <taxon>Psychodoidea</taxon>
        <taxon>Psychodidae</taxon>
        <taxon>Phlebotomus</taxon>
        <taxon>Phlebotomus</taxon>
    </lineage>
</organism>
<dbReference type="VEuPathDB" id="VectorBase:PPAI005524"/>
<dbReference type="VEuPathDB" id="VectorBase:PPAPM1_011171"/>
<dbReference type="Proteomes" id="UP000092462">
    <property type="component" value="Unassembled WGS sequence"/>
</dbReference>
<dbReference type="InterPro" id="IPR031311">
    <property type="entry name" value="CHIT_BIND_RR_consensus"/>
</dbReference>
<dbReference type="Pfam" id="PF00379">
    <property type="entry name" value="Chitin_bind_4"/>
    <property type="match status" value="1"/>
</dbReference>
<reference evidence="1" key="1">
    <citation type="submission" date="2022-08" db="UniProtKB">
        <authorList>
            <consortium name="EnsemblMetazoa"/>
        </authorList>
    </citation>
    <scope>IDENTIFICATION</scope>
    <source>
        <strain evidence="1">Israel</strain>
    </source>
</reference>
<dbReference type="EMBL" id="AJVK01005123">
    <property type="status" value="NOT_ANNOTATED_CDS"/>
    <property type="molecule type" value="Genomic_DNA"/>
</dbReference>
<dbReference type="EnsemblMetazoa" id="PPAI005524-RA">
    <property type="protein sequence ID" value="PPAI005524-PA"/>
    <property type="gene ID" value="PPAI005524"/>
</dbReference>
<accession>A0A1B0DCI5</accession>
<proteinExistence type="predicted"/>
<dbReference type="PROSITE" id="PS51155">
    <property type="entry name" value="CHIT_BIND_RR_2"/>
    <property type="match status" value="1"/>
</dbReference>
<evidence type="ECO:0000313" key="2">
    <source>
        <dbReference type="Proteomes" id="UP000092462"/>
    </source>
</evidence>
<dbReference type="AlphaFoldDB" id="A0A1B0DCI5"/>
<name>A0A1B0DCI5_PHLPP</name>
<dbReference type="InterPro" id="IPR000618">
    <property type="entry name" value="Insect_cuticle"/>
</dbReference>
<keyword evidence="2" id="KW-1185">Reference proteome</keyword>
<sequence length="82" mass="9197">MNQGQYKYAYETDNGIAGQEIGEGGKFAAGNGQWVADDGTHVFYEFTADKDGYRVKGSHVPEIPEYIQRSLDYIRAHPPKEI</sequence>
<dbReference type="GO" id="GO:0042302">
    <property type="term" value="F:structural constituent of cuticle"/>
    <property type="evidence" value="ECO:0007669"/>
    <property type="project" value="UniProtKB-UniRule"/>
</dbReference>
<protein>
    <submittedName>
        <fullName evidence="1">Uncharacterized protein</fullName>
    </submittedName>
</protein>
<dbReference type="PROSITE" id="PS00233">
    <property type="entry name" value="CHIT_BIND_RR_1"/>
    <property type="match status" value="1"/>
</dbReference>
<evidence type="ECO:0000313" key="1">
    <source>
        <dbReference type="EnsemblMetazoa" id="PPAI005524-PA"/>
    </source>
</evidence>